<evidence type="ECO:0008006" key="3">
    <source>
        <dbReference type="Google" id="ProtNLM"/>
    </source>
</evidence>
<dbReference type="EMBL" id="BMII01000010">
    <property type="protein sequence ID" value="GGB55158.1"/>
    <property type="molecule type" value="Genomic_DNA"/>
</dbReference>
<keyword evidence="2" id="KW-1185">Reference proteome</keyword>
<dbReference type="InterPro" id="IPR011993">
    <property type="entry name" value="PH-like_dom_sf"/>
</dbReference>
<proteinExistence type="predicted"/>
<accession>A0ABQ1J130</accession>
<reference evidence="2" key="1">
    <citation type="journal article" date="2019" name="Int. J. Syst. Evol. Microbiol.">
        <title>The Global Catalogue of Microorganisms (GCM) 10K type strain sequencing project: providing services to taxonomists for standard genome sequencing and annotation.</title>
        <authorList>
            <consortium name="The Broad Institute Genomics Platform"/>
            <consortium name="The Broad Institute Genome Sequencing Center for Infectious Disease"/>
            <person name="Wu L."/>
            <person name="Ma J."/>
        </authorList>
    </citation>
    <scope>NUCLEOTIDE SEQUENCE [LARGE SCALE GENOMIC DNA]</scope>
    <source>
        <strain evidence="2">CGMCC 1.15339</strain>
    </source>
</reference>
<dbReference type="RefSeq" id="WP_188738545.1">
    <property type="nucleotide sequence ID" value="NZ_BMII01000010.1"/>
</dbReference>
<evidence type="ECO:0000313" key="2">
    <source>
        <dbReference type="Proteomes" id="UP000617555"/>
    </source>
</evidence>
<name>A0ABQ1J130_9GAMM</name>
<gene>
    <name evidence="1" type="ORF">GCM10011607_14660</name>
</gene>
<sequence length="100" mass="10841">MENVIKSVTATLQAGVAKSDGKLTLTTSHINFEPYNKQLGLGPYTFELSHIIKVKKSMAKGAGILPLSTDAIELTFTDNQIKTFILANTDEWMSLLTPAG</sequence>
<dbReference type="Proteomes" id="UP000617555">
    <property type="component" value="Unassembled WGS sequence"/>
</dbReference>
<dbReference type="Gene3D" id="2.30.29.30">
    <property type="entry name" value="Pleckstrin-homology domain (PH domain)/Phosphotyrosine-binding domain (PTB)"/>
    <property type="match status" value="1"/>
</dbReference>
<protein>
    <recommendedName>
        <fullName evidence="3">GRAM domain-containing protein</fullName>
    </recommendedName>
</protein>
<evidence type="ECO:0000313" key="1">
    <source>
        <dbReference type="EMBL" id="GGB55158.1"/>
    </source>
</evidence>
<comment type="caution">
    <text evidence="1">The sequence shown here is derived from an EMBL/GenBank/DDBJ whole genome shotgun (WGS) entry which is preliminary data.</text>
</comment>
<organism evidence="1 2">
    <name type="scientific">Shewanella inventionis</name>
    <dbReference type="NCBI Taxonomy" id="1738770"/>
    <lineage>
        <taxon>Bacteria</taxon>
        <taxon>Pseudomonadati</taxon>
        <taxon>Pseudomonadota</taxon>
        <taxon>Gammaproteobacteria</taxon>
        <taxon>Alteromonadales</taxon>
        <taxon>Shewanellaceae</taxon>
        <taxon>Shewanella</taxon>
    </lineage>
</organism>